<name>A0A6C0D797_9ZZZZ</name>
<reference evidence="1" key="1">
    <citation type="journal article" date="2020" name="Nature">
        <title>Giant virus diversity and host interactions through global metagenomics.</title>
        <authorList>
            <person name="Schulz F."/>
            <person name="Roux S."/>
            <person name="Paez-Espino D."/>
            <person name="Jungbluth S."/>
            <person name="Walsh D.A."/>
            <person name="Denef V.J."/>
            <person name="McMahon K.D."/>
            <person name="Konstantinidis K.T."/>
            <person name="Eloe-Fadrosh E.A."/>
            <person name="Kyrpides N.C."/>
            <person name="Woyke T."/>
        </authorList>
    </citation>
    <scope>NUCLEOTIDE SEQUENCE</scope>
    <source>
        <strain evidence="1">GVMAG-M-3300023174-129</strain>
    </source>
</reference>
<dbReference type="AlphaFoldDB" id="A0A6C0D797"/>
<organism evidence="1">
    <name type="scientific">viral metagenome</name>
    <dbReference type="NCBI Taxonomy" id="1070528"/>
    <lineage>
        <taxon>unclassified sequences</taxon>
        <taxon>metagenomes</taxon>
        <taxon>organismal metagenomes</taxon>
    </lineage>
</organism>
<evidence type="ECO:0000313" key="1">
    <source>
        <dbReference type="EMBL" id="QHT12387.1"/>
    </source>
</evidence>
<dbReference type="EMBL" id="MN739544">
    <property type="protein sequence ID" value="QHT12387.1"/>
    <property type="molecule type" value="Genomic_DNA"/>
</dbReference>
<proteinExistence type="predicted"/>
<accession>A0A6C0D797</accession>
<protein>
    <submittedName>
        <fullName evidence="1">Uncharacterized protein</fullName>
    </submittedName>
</protein>
<sequence length="29" mass="3558">MTFLKQMYNQKINPKRNKSKKLVTLKFVM</sequence>